<sequence>GTFRAVGFETFFAKGLSFDSSASSISGPLAADDFLLLDFTVVNAGSASCLSSKSKSSSSAVGGKGLGRRGPSALLLLLLRPELPVADVDASSRLLLLAFLLNLACSSS</sequence>
<gene>
    <name evidence="1" type="ORF">Vafri_14026</name>
</gene>
<proteinExistence type="predicted"/>
<evidence type="ECO:0000313" key="2">
    <source>
        <dbReference type="Proteomes" id="UP000747399"/>
    </source>
</evidence>
<dbReference type="AlphaFoldDB" id="A0A8J4BD57"/>
<organism evidence="1 2">
    <name type="scientific">Volvox africanus</name>
    <dbReference type="NCBI Taxonomy" id="51714"/>
    <lineage>
        <taxon>Eukaryota</taxon>
        <taxon>Viridiplantae</taxon>
        <taxon>Chlorophyta</taxon>
        <taxon>core chlorophytes</taxon>
        <taxon>Chlorophyceae</taxon>
        <taxon>CS clade</taxon>
        <taxon>Chlamydomonadales</taxon>
        <taxon>Volvocaceae</taxon>
        <taxon>Volvox</taxon>
    </lineage>
</organism>
<feature type="non-terminal residue" evidence="1">
    <location>
        <position position="108"/>
    </location>
</feature>
<dbReference type="Proteomes" id="UP000747399">
    <property type="component" value="Unassembled WGS sequence"/>
</dbReference>
<reference evidence="1" key="1">
    <citation type="journal article" date="2021" name="Proc. Natl. Acad. Sci. U.S.A.">
        <title>Three genomes in the algal genus Volvox reveal the fate of a haploid sex-determining region after a transition to homothallism.</title>
        <authorList>
            <person name="Yamamoto K."/>
            <person name="Hamaji T."/>
            <person name="Kawai-Toyooka H."/>
            <person name="Matsuzaki R."/>
            <person name="Takahashi F."/>
            <person name="Nishimura Y."/>
            <person name="Kawachi M."/>
            <person name="Noguchi H."/>
            <person name="Minakuchi Y."/>
            <person name="Umen J.G."/>
            <person name="Toyoda A."/>
            <person name="Nozaki H."/>
        </authorList>
    </citation>
    <scope>NUCLEOTIDE SEQUENCE</scope>
    <source>
        <strain evidence="1">NIES-3780</strain>
    </source>
</reference>
<dbReference type="EMBL" id="BNCO01000033">
    <property type="protein sequence ID" value="GIL59067.1"/>
    <property type="molecule type" value="Genomic_DNA"/>
</dbReference>
<comment type="caution">
    <text evidence="1">The sequence shown here is derived from an EMBL/GenBank/DDBJ whole genome shotgun (WGS) entry which is preliminary data.</text>
</comment>
<evidence type="ECO:0000313" key="1">
    <source>
        <dbReference type="EMBL" id="GIL59067.1"/>
    </source>
</evidence>
<protein>
    <submittedName>
        <fullName evidence="1">Uncharacterized protein</fullName>
    </submittedName>
</protein>
<feature type="non-terminal residue" evidence="1">
    <location>
        <position position="1"/>
    </location>
</feature>
<keyword evidence="2" id="KW-1185">Reference proteome</keyword>
<accession>A0A8J4BD57</accession>
<name>A0A8J4BD57_9CHLO</name>